<reference evidence="2 3" key="1">
    <citation type="journal article" date="2017" name="Front. Microbiol.">
        <title>Labilibaculum manganireducens gen. nov., sp. nov. and Labilibaculum filiforme sp. nov., Novel Bacteroidetes Isolated from Subsurface Sediments of the Baltic Sea.</title>
        <authorList>
            <person name="Vandieken V."/>
            <person name="Marshall I.P."/>
            <person name="Niemann H."/>
            <person name="Engelen B."/>
            <person name="Cypionka H."/>
        </authorList>
    </citation>
    <scope>NUCLEOTIDE SEQUENCE [LARGE SCALE GENOMIC DNA]</scope>
    <source>
        <strain evidence="2 3">59.10-2M</strain>
    </source>
</reference>
<feature type="signal peptide" evidence="1">
    <location>
        <begin position="1"/>
        <end position="21"/>
    </location>
</feature>
<name>A0A2N3IGZ5_9BACT</name>
<dbReference type="RefSeq" id="WP_101307986.1">
    <property type="nucleotide sequence ID" value="NZ_CAXXEE010000003.1"/>
</dbReference>
<protein>
    <recommendedName>
        <fullName evidence="4">DUF1579 domain-containing protein</fullName>
    </recommendedName>
</protein>
<evidence type="ECO:0000313" key="3">
    <source>
        <dbReference type="Proteomes" id="UP000233618"/>
    </source>
</evidence>
<keyword evidence="3" id="KW-1185">Reference proteome</keyword>
<proteinExistence type="predicted"/>
<feature type="chain" id="PRO_5014917294" description="DUF1579 domain-containing protein" evidence="1">
    <location>
        <begin position="22"/>
        <end position="167"/>
    </location>
</feature>
<organism evidence="2 3">
    <name type="scientific">Labilibaculum manganireducens</name>
    <dbReference type="NCBI Taxonomy" id="1940525"/>
    <lineage>
        <taxon>Bacteria</taxon>
        <taxon>Pseudomonadati</taxon>
        <taxon>Bacteroidota</taxon>
        <taxon>Bacteroidia</taxon>
        <taxon>Marinilabiliales</taxon>
        <taxon>Marinifilaceae</taxon>
        <taxon>Labilibaculum</taxon>
    </lineage>
</organism>
<gene>
    <name evidence="2" type="ORF">BZG01_01140</name>
</gene>
<accession>A0A2N3IGZ5</accession>
<dbReference type="AlphaFoldDB" id="A0A2N3IGZ5"/>
<sequence length="167" mass="19455">MKRLVFLIFILSHLTSFSQNANTKNTISTHRLFDFWVGEWDVFTNDELVGHNTISLQQNGNLLQENWVSEKESFTGTSYSFYNEKIDKWQQIWIDKNGNNLLLKGNFENGKMVLTSGTDSNMGEDQSLHRISWILLPNGDVKQIWESTIDEGKIWSIQFEGVYKKKK</sequence>
<evidence type="ECO:0008006" key="4">
    <source>
        <dbReference type="Google" id="ProtNLM"/>
    </source>
</evidence>
<comment type="caution">
    <text evidence="2">The sequence shown here is derived from an EMBL/GenBank/DDBJ whole genome shotgun (WGS) entry which is preliminary data.</text>
</comment>
<dbReference type="EMBL" id="MVDE01000001">
    <property type="protein sequence ID" value="PKQ69561.1"/>
    <property type="molecule type" value="Genomic_DNA"/>
</dbReference>
<keyword evidence="1" id="KW-0732">Signal</keyword>
<evidence type="ECO:0000313" key="2">
    <source>
        <dbReference type="EMBL" id="PKQ69561.1"/>
    </source>
</evidence>
<evidence type="ECO:0000256" key="1">
    <source>
        <dbReference type="SAM" id="SignalP"/>
    </source>
</evidence>
<dbReference type="Proteomes" id="UP000233618">
    <property type="component" value="Unassembled WGS sequence"/>
</dbReference>